<feature type="binding site" evidence="8">
    <location>
        <position position="178"/>
    </location>
    <ligand>
        <name>ATP</name>
        <dbReference type="ChEBI" id="CHEBI:30616"/>
    </ligand>
</feature>
<comment type="function">
    <text evidence="8 10">Plays an essential role in the initiation and regulation of chromosomal replication. ATP-DnaA binds to the origin of replication (oriC) to initiate formation of the DNA replication initiation complex once per cell cycle. Binds the DnaA box (a 9 base pair repeat at the origin) and separates the double-stranded (ds)DNA. Forms a right-handed helical filament on oriC DNA; dsDNA binds to the exterior of the filament while single-stranded (ss)DNA is stabiized in the filament's interior. The ATP-DnaA-oriC complex binds and stabilizes one strand of the AT-rich DNA unwinding element (DUE), permitting loading of DNA polymerase. After initiation quickly degrades to an ADP-DnaA complex that is not apt for DNA replication. Binds acidic phospholipids.</text>
</comment>
<evidence type="ECO:0000256" key="9">
    <source>
        <dbReference type="NCBIfam" id="TIGR00362"/>
    </source>
</evidence>
<feature type="region of interest" description="Domain I, interacts with DnaA modulators" evidence="8">
    <location>
        <begin position="1"/>
        <end position="127"/>
    </location>
</feature>
<name>A0A933DRB0_9BACT</name>
<evidence type="ECO:0000256" key="11">
    <source>
        <dbReference type="RuleBase" id="RU004227"/>
    </source>
</evidence>
<dbReference type="AlphaFoldDB" id="A0A933DRB0"/>
<evidence type="ECO:0000259" key="13">
    <source>
        <dbReference type="SMART" id="SM00760"/>
    </source>
</evidence>
<dbReference type="InterPro" id="IPR013159">
    <property type="entry name" value="DnaA_C"/>
</dbReference>
<evidence type="ECO:0000256" key="6">
    <source>
        <dbReference type="ARBA" id="ARBA00023121"/>
    </source>
</evidence>
<reference evidence="14" key="1">
    <citation type="submission" date="2020-07" db="EMBL/GenBank/DDBJ databases">
        <title>Huge and variable diversity of episymbiotic CPR bacteria and DPANN archaea in groundwater ecosystems.</title>
        <authorList>
            <person name="He C.Y."/>
            <person name="Keren R."/>
            <person name="Whittaker M."/>
            <person name="Farag I.F."/>
            <person name="Doudna J."/>
            <person name="Cate J.H.D."/>
            <person name="Banfield J.F."/>
        </authorList>
    </citation>
    <scope>NUCLEOTIDE SEQUENCE</scope>
    <source>
        <strain evidence="14">NC_groundwater_1226_Ag_S-0.1um_59_124</strain>
    </source>
</reference>
<dbReference type="CDD" id="cd00009">
    <property type="entry name" value="AAA"/>
    <property type="match status" value="1"/>
</dbReference>
<keyword evidence="5 8" id="KW-0067">ATP-binding</keyword>
<organism evidence="14 15">
    <name type="scientific">Candidatus Sungiibacteriota bacterium</name>
    <dbReference type="NCBI Taxonomy" id="2750080"/>
    <lineage>
        <taxon>Bacteria</taxon>
        <taxon>Candidatus Sungiibacteriota</taxon>
    </lineage>
</organism>
<dbReference type="HAMAP" id="MF_00377">
    <property type="entry name" value="DnaA_bact"/>
    <property type="match status" value="1"/>
</dbReference>
<evidence type="ECO:0000256" key="8">
    <source>
        <dbReference type="HAMAP-Rule" id="MF_00377"/>
    </source>
</evidence>
<dbReference type="Proteomes" id="UP000704960">
    <property type="component" value="Unassembled WGS sequence"/>
</dbReference>
<feature type="binding site" evidence="8">
    <location>
        <position position="176"/>
    </location>
    <ligand>
        <name>ATP</name>
        <dbReference type="ChEBI" id="CHEBI:30616"/>
    </ligand>
</feature>
<dbReference type="InterPro" id="IPR003593">
    <property type="entry name" value="AAA+_ATPase"/>
</dbReference>
<dbReference type="GO" id="GO:0005886">
    <property type="term" value="C:plasma membrane"/>
    <property type="evidence" value="ECO:0007669"/>
    <property type="project" value="TreeGrafter"/>
</dbReference>
<keyword evidence="6 8" id="KW-0446">Lipid-binding</keyword>
<dbReference type="Pfam" id="PF00308">
    <property type="entry name" value="Bac_DnaA"/>
    <property type="match status" value="1"/>
</dbReference>
<dbReference type="GO" id="GO:0005737">
    <property type="term" value="C:cytoplasm"/>
    <property type="evidence" value="ECO:0007669"/>
    <property type="project" value="UniProtKB-SubCell"/>
</dbReference>
<proteinExistence type="inferred from homology"/>
<comment type="domain">
    <text evidence="8">Domain I is involved in oligomerization and binding regulators, domain II is flexibile and of varying length in different bacteria, domain III forms the AAA+ region, while domain IV binds dsDNA.</text>
</comment>
<sequence>MPPPNEPVRANSLLDRAEVWKSVLAEIELTTSRASFVTWFQETAIADIADGVVTVSVPNGFAKNWLQDKYHRVILRCLRNLLVETRDVNYVVGALDRPAAARPKARLNPRPAFLEPQERLELREGAADPESGLNPRYLFESFVVGSFNELAAVAAQAVVKNPGLTYNPLFIYGGVGLGKTHLIQAIGNEVLKQRPEAKVRYVPSEKFMGEIVDAINTKTMNQLKERYRSVDLLIMDDIQFIARTEKMQEEFFYAFNALYERNKQIIISSDKPPAAIPTLEQRLRSRFEGGMIADIGEPDFETRLAILKSKLKGKNLTLPDDVLEYVARTVKSNIRELEGALNRLLLRTTMAAAPPDVEETKRILSQVSGAPRRFISPKKIIRTVAEFYDVTEKDIINRSRRKEIVKPRQIAMYLLREELKCSFPFIGEKLGKKDHTTAIHAYKKITADLIAHPELDGELKTLKEKIYTPPV</sequence>
<comment type="caution">
    <text evidence="8">Lacks conserved residue(s) required for the propagation of feature annotation.</text>
</comment>
<dbReference type="GO" id="GO:0003688">
    <property type="term" value="F:DNA replication origin binding"/>
    <property type="evidence" value="ECO:0007669"/>
    <property type="project" value="UniProtKB-UniRule"/>
</dbReference>
<comment type="caution">
    <text evidence="14">The sequence shown here is derived from an EMBL/GenBank/DDBJ whole genome shotgun (WGS) entry which is preliminary data.</text>
</comment>
<evidence type="ECO:0000259" key="12">
    <source>
        <dbReference type="SMART" id="SM00382"/>
    </source>
</evidence>
<dbReference type="InterPro" id="IPR010921">
    <property type="entry name" value="Trp_repressor/repl_initiator"/>
</dbReference>
<gene>
    <name evidence="8 14" type="primary">dnaA</name>
    <name evidence="14" type="ORF">HY474_00770</name>
</gene>
<dbReference type="NCBIfam" id="TIGR00362">
    <property type="entry name" value="DnaA"/>
    <property type="match status" value="1"/>
</dbReference>
<evidence type="ECO:0000256" key="5">
    <source>
        <dbReference type="ARBA" id="ARBA00022840"/>
    </source>
</evidence>
<dbReference type="InterPro" id="IPR020591">
    <property type="entry name" value="Chromosome_initiator_DnaA-like"/>
</dbReference>
<evidence type="ECO:0000256" key="10">
    <source>
        <dbReference type="RuleBase" id="RU000577"/>
    </source>
</evidence>
<dbReference type="GO" id="GO:0008289">
    <property type="term" value="F:lipid binding"/>
    <property type="evidence" value="ECO:0007669"/>
    <property type="project" value="UniProtKB-KW"/>
</dbReference>
<dbReference type="Gene3D" id="3.30.300.180">
    <property type="match status" value="1"/>
</dbReference>
<dbReference type="GO" id="GO:0005524">
    <property type="term" value="F:ATP binding"/>
    <property type="evidence" value="ECO:0007669"/>
    <property type="project" value="UniProtKB-UniRule"/>
</dbReference>
<feature type="domain" description="AAA+ ATPase" evidence="12">
    <location>
        <begin position="165"/>
        <end position="288"/>
    </location>
</feature>
<keyword evidence="7 8" id="KW-0238">DNA-binding</keyword>
<dbReference type="SUPFAM" id="SSF52540">
    <property type="entry name" value="P-loop containing nucleoside triphosphate hydrolases"/>
    <property type="match status" value="1"/>
</dbReference>
<dbReference type="PANTHER" id="PTHR30050:SF2">
    <property type="entry name" value="CHROMOSOMAL REPLICATION INITIATOR PROTEIN DNAA"/>
    <property type="match status" value="1"/>
</dbReference>
<comment type="subunit">
    <text evidence="8">Oligomerizes as a right-handed, spiral filament on DNA at oriC.</text>
</comment>
<dbReference type="EMBL" id="JACQMJ010000004">
    <property type="protein sequence ID" value="MBI4132146.1"/>
    <property type="molecule type" value="Genomic_DNA"/>
</dbReference>
<dbReference type="PANTHER" id="PTHR30050">
    <property type="entry name" value="CHROMOSOMAL REPLICATION INITIATOR PROTEIN DNAA"/>
    <property type="match status" value="1"/>
</dbReference>
<evidence type="ECO:0000256" key="3">
    <source>
        <dbReference type="ARBA" id="ARBA00022705"/>
    </source>
</evidence>
<evidence type="ECO:0000256" key="2">
    <source>
        <dbReference type="ARBA" id="ARBA00022490"/>
    </source>
</evidence>
<feature type="region of interest" description="Domain IV, binds dsDNA" evidence="8">
    <location>
        <begin position="349"/>
        <end position="471"/>
    </location>
</feature>
<dbReference type="SMART" id="SM00760">
    <property type="entry name" value="Bac_DnaA_C"/>
    <property type="match status" value="1"/>
</dbReference>
<evidence type="ECO:0000256" key="4">
    <source>
        <dbReference type="ARBA" id="ARBA00022741"/>
    </source>
</evidence>
<dbReference type="GO" id="GO:0006275">
    <property type="term" value="P:regulation of DNA replication"/>
    <property type="evidence" value="ECO:0007669"/>
    <property type="project" value="UniProtKB-UniRule"/>
</dbReference>
<dbReference type="InterPro" id="IPR038454">
    <property type="entry name" value="DnaA_N_sf"/>
</dbReference>
<dbReference type="InterPro" id="IPR013317">
    <property type="entry name" value="DnaA_dom"/>
</dbReference>
<feature type="domain" description="Chromosomal replication initiator DnaA C-terminal" evidence="13">
    <location>
        <begin position="376"/>
        <end position="445"/>
    </location>
</feature>
<dbReference type="GO" id="GO:0006270">
    <property type="term" value="P:DNA replication initiation"/>
    <property type="evidence" value="ECO:0007669"/>
    <property type="project" value="UniProtKB-UniRule"/>
</dbReference>
<dbReference type="Pfam" id="PF08299">
    <property type="entry name" value="Bac_DnaA_C"/>
    <property type="match status" value="1"/>
</dbReference>
<dbReference type="InterPro" id="IPR024633">
    <property type="entry name" value="DnaA_N_dom"/>
</dbReference>
<feature type="region of interest" description="Domain III, AAA+ region" evidence="8">
    <location>
        <begin position="132"/>
        <end position="348"/>
    </location>
</feature>
<dbReference type="SUPFAM" id="SSF48295">
    <property type="entry name" value="TrpR-like"/>
    <property type="match status" value="1"/>
</dbReference>
<dbReference type="Gene3D" id="1.10.8.60">
    <property type="match status" value="1"/>
</dbReference>
<dbReference type="Gene3D" id="1.10.1750.10">
    <property type="match status" value="1"/>
</dbReference>
<evidence type="ECO:0000256" key="1">
    <source>
        <dbReference type="ARBA" id="ARBA00006583"/>
    </source>
</evidence>
<keyword evidence="4 8" id="KW-0547">Nucleotide-binding</keyword>
<dbReference type="FunFam" id="3.40.50.300:FF:000668">
    <property type="entry name" value="Chromosomal replication initiator protein DnaA"/>
    <property type="match status" value="1"/>
</dbReference>
<dbReference type="InterPro" id="IPR001957">
    <property type="entry name" value="Chromosome_initiator_DnaA"/>
</dbReference>
<accession>A0A933DRB0</accession>
<feature type="binding site" evidence="8">
    <location>
        <position position="180"/>
    </location>
    <ligand>
        <name>ATP</name>
        <dbReference type="ChEBI" id="CHEBI:30616"/>
    </ligand>
</feature>
<feature type="binding site" evidence="8">
    <location>
        <position position="179"/>
    </location>
    <ligand>
        <name>ATP</name>
        <dbReference type="ChEBI" id="CHEBI:30616"/>
    </ligand>
</feature>
<keyword evidence="2 8" id="KW-0963">Cytoplasm</keyword>
<dbReference type="PRINTS" id="PR00051">
    <property type="entry name" value="DNAA"/>
</dbReference>
<comment type="subcellular location">
    <subcellularLocation>
        <location evidence="8">Cytoplasm</location>
    </subcellularLocation>
</comment>
<dbReference type="CDD" id="cd06571">
    <property type="entry name" value="Bac_DnaA_C"/>
    <property type="match status" value="1"/>
</dbReference>
<dbReference type="InterPro" id="IPR027417">
    <property type="entry name" value="P-loop_NTPase"/>
</dbReference>
<evidence type="ECO:0000313" key="15">
    <source>
        <dbReference type="Proteomes" id="UP000704960"/>
    </source>
</evidence>
<dbReference type="Pfam" id="PF11638">
    <property type="entry name" value="DnaA_N"/>
    <property type="match status" value="1"/>
</dbReference>
<dbReference type="SMART" id="SM00382">
    <property type="entry name" value="AAA"/>
    <property type="match status" value="1"/>
</dbReference>
<evidence type="ECO:0000313" key="14">
    <source>
        <dbReference type="EMBL" id="MBI4132146.1"/>
    </source>
</evidence>
<keyword evidence="3 8" id="KW-0235">DNA replication</keyword>
<dbReference type="Gene3D" id="3.40.50.300">
    <property type="entry name" value="P-loop containing nucleotide triphosphate hydrolases"/>
    <property type="match status" value="1"/>
</dbReference>
<comment type="similarity">
    <text evidence="1 8 11">Belongs to the DnaA family.</text>
</comment>
<protein>
    <recommendedName>
        <fullName evidence="8 9">Chromosomal replication initiator protein DnaA</fullName>
    </recommendedName>
</protein>
<evidence type="ECO:0000256" key="7">
    <source>
        <dbReference type="ARBA" id="ARBA00023125"/>
    </source>
</evidence>